<dbReference type="EMBL" id="JASBWT010000012">
    <property type="protein sequence ID" value="KAJ9099914.1"/>
    <property type="molecule type" value="Genomic_DNA"/>
</dbReference>
<comment type="caution">
    <text evidence="1">The sequence shown here is derived from an EMBL/GenBank/DDBJ whole genome shotgun (WGS) entry which is preliminary data.</text>
</comment>
<evidence type="ECO:0000313" key="2">
    <source>
        <dbReference type="Proteomes" id="UP001227268"/>
    </source>
</evidence>
<proteinExistence type="predicted"/>
<reference evidence="1" key="1">
    <citation type="submission" date="2023-04" db="EMBL/GenBank/DDBJ databases">
        <title>Draft Genome sequencing of Naganishia species isolated from polar environments using Oxford Nanopore Technology.</title>
        <authorList>
            <person name="Leo P."/>
            <person name="Venkateswaran K."/>
        </authorList>
    </citation>
    <scope>NUCLEOTIDE SEQUENCE</scope>
    <source>
        <strain evidence="1">MNA-CCFEE 5423</strain>
    </source>
</reference>
<sequence length="137" mass="15611">MSATYLCRRGNELSKLQKSAQKSSSVAVEIDEDTAEWDYGGYEGLTTQQILERKSDWDMWRDGCPPGAEYPGESPEQMMERVDRVVAKVRAVQKKDLEEQQPDESGRDVIIVSHGDFSRAFVARWLNLPLDSWQVSL</sequence>
<organism evidence="1 2">
    <name type="scientific">Naganishia friedmannii</name>
    <dbReference type="NCBI Taxonomy" id="89922"/>
    <lineage>
        <taxon>Eukaryota</taxon>
        <taxon>Fungi</taxon>
        <taxon>Dikarya</taxon>
        <taxon>Basidiomycota</taxon>
        <taxon>Agaricomycotina</taxon>
        <taxon>Tremellomycetes</taxon>
        <taxon>Filobasidiales</taxon>
        <taxon>Filobasidiaceae</taxon>
        <taxon>Naganishia</taxon>
    </lineage>
</organism>
<protein>
    <submittedName>
        <fullName evidence="1">Uncharacterized protein</fullName>
    </submittedName>
</protein>
<evidence type="ECO:0000313" key="1">
    <source>
        <dbReference type="EMBL" id="KAJ9099914.1"/>
    </source>
</evidence>
<dbReference type="Proteomes" id="UP001227268">
    <property type="component" value="Unassembled WGS sequence"/>
</dbReference>
<keyword evidence="2" id="KW-1185">Reference proteome</keyword>
<accession>A0ACC2VLN1</accession>
<name>A0ACC2VLN1_9TREE</name>
<gene>
    <name evidence="1" type="ORF">QFC21_003919</name>
</gene>